<protein>
    <recommendedName>
        <fullName evidence="2">Basal-body rod modification protein FlgD</fullName>
    </recommendedName>
</protein>
<evidence type="ECO:0000256" key="4">
    <source>
        <dbReference type="ARBA" id="ARBA00024746"/>
    </source>
</evidence>
<dbReference type="OrthoDB" id="280334at2"/>
<dbReference type="Pfam" id="PF03963">
    <property type="entry name" value="FlgD"/>
    <property type="match status" value="1"/>
</dbReference>
<evidence type="ECO:0000256" key="5">
    <source>
        <dbReference type="SAM" id="MobiDB-lite"/>
    </source>
</evidence>
<name>A0A0B6WX57_9BACT</name>
<feature type="compositionally biased region" description="Polar residues" evidence="5">
    <location>
        <begin position="1"/>
        <end position="28"/>
    </location>
</feature>
<keyword evidence="6" id="KW-0282">Flagellum</keyword>
<reference evidence="6 7" key="2">
    <citation type="submission" date="2015-01" db="EMBL/GenBank/DDBJ databases">
        <title>Complete genome sequence of Pyrinomonas methylaliphatogenes type strain K22T.</title>
        <authorList>
            <person name="Lee K.C.Y."/>
            <person name="Power J.F."/>
            <person name="Dunfield P.F."/>
            <person name="Morgan X.C."/>
            <person name="Huttenhower C."/>
            <person name="Stott M.B."/>
        </authorList>
    </citation>
    <scope>NUCLEOTIDE SEQUENCE [LARGE SCALE GENOMIC DNA]</scope>
    <source>
        <strain evidence="6 7">K22</strain>
    </source>
</reference>
<feature type="region of interest" description="Disordered" evidence="5">
    <location>
        <begin position="1"/>
        <end position="29"/>
    </location>
</feature>
<keyword evidence="3" id="KW-1005">Bacterial flagellum biogenesis</keyword>
<evidence type="ECO:0000313" key="6">
    <source>
        <dbReference type="EMBL" id="CDM65636.1"/>
    </source>
</evidence>
<accession>A0A0B6WX57</accession>
<dbReference type="AlphaFoldDB" id="A0A0B6WX57"/>
<dbReference type="Proteomes" id="UP000031518">
    <property type="component" value="Unassembled WGS sequence"/>
</dbReference>
<keyword evidence="6" id="KW-0969">Cilium</keyword>
<keyword evidence="7" id="KW-1185">Reference proteome</keyword>
<dbReference type="GO" id="GO:0044781">
    <property type="term" value="P:bacterial-type flagellum organization"/>
    <property type="evidence" value="ECO:0007669"/>
    <property type="project" value="UniProtKB-KW"/>
</dbReference>
<sequence>MSNTITNVLPLNGSTTASQTQKPQNSGTADRDMFLKLLIAQLKNQDPLAPQDGMQFVSQLAQFNSLDQLININHNLEQLLAQSKSAQAGSTNNTTTK</sequence>
<keyword evidence="6" id="KW-0966">Cell projection</keyword>
<evidence type="ECO:0000256" key="1">
    <source>
        <dbReference type="ARBA" id="ARBA00010577"/>
    </source>
</evidence>
<evidence type="ECO:0000256" key="3">
    <source>
        <dbReference type="ARBA" id="ARBA00022795"/>
    </source>
</evidence>
<dbReference type="RefSeq" id="WP_060635470.1">
    <property type="nucleotide sequence ID" value="NZ_CBXV010000005.1"/>
</dbReference>
<dbReference type="STRING" id="454194.PYK22_01641"/>
<organism evidence="6 7">
    <name type="scientific">Pyrinomonas methylaliphatogenes</name>
    <dbReference type="NCBI Taxonomy" id="454194"/>
    <lineage>
        <taxon>Bacteria</taxon>
        <taxon>Pseudomonadati</taxon>
        <taxon>Acidobacteriota</taxon>
        <taxon>Blastocatellia</taxon>
        <taxon>Blastocatellales</taxon>
        <taxon>Pyrinomonadaceae</taxon>
        <taxon>Pyrinomonas</taxon>
    </lineage>
</organism>
<proteinExistence type="inferred from homology"/>
<dbReference type="InterPro" id="IPR005648">
    <property type="entry name" value="FlgD"/>
</dbReference>
<dbReference type="EMBL" id="CBXV010000005">
    <property type="protein sequence ID" value="CDM65636.1"/>
    <property type="molecule type" value="Genomic_DNA"/>
</dbReference>
<comment type="function">
    <text evidence="4">Required for flagellar hook formation. May act as a scaffolding protein.</text>
</comment>
<evidence type="ECO:0000256" key="2">
    <source>
        <dbReference type="ARBA" id="ARBA00016013"/>
    </source>
</evidence>
<gene>
    <name evidence="6" type="ORF">PYK22_01641</name>
</gene>
<evidence type="ECO:0000313" key="7">
    <source>
        <dbReference type="Proteomes" id="UP000031518"/>
    </source>
</evidence>
<reference evidence="6 7" key="1">
    <citation type="submission" date="2013-12" db="EMBL/GenBank/DDBJ databases">
        <authorList>
            <person name="Stott M."/>
        </authorList>
    </citation>
    <scope>NUCLEOTIDE SEQUENCE [LARGE SCALE GENOMIC DNA]</scope>
    <source>
        <strain evidence="6 7">K22</strain>
    </source>
</reference>
<comment type="similarity">
    <text evidence="1">Belongs to the FlgD family.</text>
</comment>